<dbReference type="Gene3D" id="1.10.10.410">
    <property type="match status" value="1"/>
</dbReference>
<name>A0ABT1H6K0_9NOCA</name>
<dbReference type="Gene3D" id="1.10.1510.10">
    <property type="entry name" value="Uncharacterised protein YqeY/AIM41 PF09424, N-terminal domain"/>
    <property type="match status" value="1"/>
</dbReference>
<dbReference type="Proteomes" id="UP001205740">
    <property type="component" value="Unassembled WGS sequence"/>
</dbReference>
<dbReference type="Pfam" id="PF09424">
    <property type="entry name" value="YqeY"/>
    <property type="match status" value="1"/>
</dbReference>
<comment type="caution">
    <text evidence="1">The sequence shown here is derived from an EMBL/GenBank/DDBJ whole genome shotgun (WGS) entry which is preliminary data.</text>
</comment>
<dbReference type="InterPro" id="IPR042184">
    <property type="entry name" value="YqeY/Aim41_N"/>
</dbReference>
<dbReference type="SUPFAM" id="SSF89095">
    <property type="entry name" value="GatB/YqeY motif"/>
    <property type="match status" value="1"/>
</dbReference>
<evidence type="ECO:0000313" key="1">
    <source>
        <dbReference type="EMBL" id="MCP2162265.1"/>
    </source>
</evidence>
<proteinExistence type="predicted"/>
<accession>A0ABT1H6K0</accession>
<dbReference type="InterPro" id="IPR019004">
    <property type="entry name" value="YqeY/Aim41"/>
</dbReference>
<sequence length="157" mass="16437">MADAPLKQRIRADLTAAMKARDTATTATLRMLVAAIGAEEVSGSTATELSDEQVLAVLMRETKKRGESAAIYDENGRGELAEAERAEAAIIERYLPEPLDDAGLQALVAEAVDQVAADLGEKPGMRQMGQVMGIAKATAAGRADGKRLSDAVRAALG</sequence>
<evidence type="ECO:0000313" key="2">
    <source>
        <dbReference type="Proteomes" id="UP001205740"/>
    </source>
</evidence>
<dbReference type="InterPro" id="IPR003789">
    <property type="entry name" value="Asn/Gln_tRNA_amidoTrase-B-like"/>
</dbReference>
<keyword evidence="2" id="KW-1185">Reference proteome</keyword>
<dbReference type="InterPro" id="IPR023168">
    <property type="entry name" value="GatB_Yqey_C_2"/>
</dbReference>
<dbReference type="RefSeq" id="WP_253655823.1">
    <property type="nucleotide sequence ID" value="NZ_BAAAOE010000005.1"/>
</dbReference>
<dbReference type="PANTHER" id="PTHR28055:SF1">
    <property type="entry name" value="ALTERED INHERITANCE OF MITOCHONDRIA PROTEIN 41, MITOCHONDRIAL"/>
    <property type="match status" value="1"/>
</dbReference>
<organism evidence="1 2">
    <name type="scientific">Williamsia serinedens</name>
    <dbReference type="NCBI Taxonomy" id="391736"/>
    <lineage>
        <taxon>Bacteria</taxon>
        <taxon>Bacillati</taxon>
        <taxon>Actinomycetota</taxon>
        <taxon>Actinomycetes</taxon>
        <taxon>Mycobacteriales</taxon>
        <taxon>Nocardiaceae</taxon>
        <taxon>Williamsia</taxon>
    </lineage>
</organism>
<dbReference type="EMBL" id="JAMTCG010000006">
    <property type="protein sequence ID" value="MCP2162265.1"/>
    <property type="molecule type" value="Genomic_DNA"/>
</dbReference>
<protein>
    <recommendedName>
        <fullName evidence="3">Glutamyl-tRNA amidotransferase</fullName>
    </recommendedName>
</protein>
<evidence type="ECO:0008006" key="3">
    <source>
        <dbReference type="Google" id="ProtNLM"/>
    </source>
</evidence>
<gene>
    <name evidence="1" type="ORF">LX12_003469</name>
</gene>
<dbReference type="PANTHER" id="PTHR28055">
    <property type="entry name" value="ALTERED INHERITANCE OF MITOCHONDRIA PROTEIN 41, MITOCHONDRIAL"/>
    <property type="match status" value="1"/>
</dbReference>
<reference evidence="1 2" key="1">
    <citation type="submission" date="2022-06" db="EMBL/GenBank/DDBJ databases">
        <title>Genomic Encyclopedia of Archaeal and Bacterial Type Strains, Phase II (KMG-II): from individual species to whole genera.</title>
        <authorList>
            <person name="Goeker M."/>
        </authorList>
    </citation>
    <scope>NUCLEOTIDE SEQUENCE [LARGE SCALE GENOMIC DNA]</scope>
    <source>
        <strain evidence="1 2">DSM 45037</strain>
    </source>
</reference>